<dbReference type="PANTHER" id="PTHR24260:SF143">
    <property type="entry name" value="SERINE PROTEASE GD-LIKE PROTEIN"/>
    <property type="match status" value="1"/>
</dbReference>
<keyword evidence="3" id="KW-1185">Reference proteome</keyword>
<dbReference type="RefSeq" id="XP_064074758.1">
    <property type="nucleotide sequence ID" value="XM_064218688.1"/>
</dbReference>
<dbReference type="Gene3D" id="2.40.10.10">
    <property type="entry name" value="Trypsin-like serine proteases"/>
    <property type="match status" value="1"/>
</dbReference>
<dbReference type="Pfam" id="PF00089">
    <property type="entry name" value="Trypsin"/>
    <property type="match status" value="1"/>
</dbReference>
<proteinExistence type="predicted"/>
<dbReference type="SUPFAM" id="SSF50494">
    <property type="entry name" value="Trypsin-like serine proteases"/>
    <property type="match status" value="1"/>
</dbReference>
<dbReference type="PROSITE" id="PS50240">
    <property type="entry name" value="TRYPSIN_DOM"/>
    <property type="match status" value="1"/>
</dbReference>
<evidence type="ECO:0000256" key="1">
    <source>
        <dbReference type="SAM" id="Phobius"/>
    </source>
</evidence>
<feature type="domain" description="Peptidase S1" evidence="2">
    <location>
        <begin position="160"/>
        <end position="401"/>
    </location>
</feature>
<dbReference type="SMART" id="SM00020">
    <property type="entry name" value="Tryp_SPc"/>
    <property type="match status" value="1"/>
</dbReference>
<gene>
    <name evidence="4" type="primary">LOC113395201</name>
</gene>
<dbReference type="InterPro" id="IPR051333">
    <property type="entry name" value="CLIP_Serine_Protease"/>
</dbReference>
<keyword evidence="1" id="KW-1133">Transmembrane helix</keyword>
<dbReference type="InterPro" id="IPR043504">
    <property type="entry name" value="Peptidase_S1_PA_chymotrypsin"/>
</dbReference>
<evidence type="ECO:0000313" key="4">
    <source>
        <dbReference type="RefSeq" id="XP_064074758.1"/>
    </source>
</evidence>
<organism evidence="3 4">
    <name type="scientific">Vanessa tameamea</name>
    <name type="common">Kamehameha butterfly</name>
    <dbReference type="NCBI Taxonomy" id="334116"/>
    <lineage>
        <taxon>Eukaryota</taxon>
        <taxon>Metazoa</taxon>
        <taxon>Ecdysozoa</taxon>
        <taxon>Arthropoda</taxon>
        <taxon>Hexapoda</taxon>
        <taxon>Insecta</taxon>
        <taxon>Pterygota</taxon>
        <taxon>Neoptera</taxon>
        <taxon>Endopterygota</taxon>
        <taxon>Lepidoptera</taxon>
        <taxon>Glossata</taxon>
        <taxon>Ditrysia</taxon>
        <taxon>Papilionoidea</taxon>
        <taxon>Nymphalidae</taxon>
        <taxon>Nymphalinae</taxon>
        <taxon>Vanessa</taxon>
    </lineage>
</organism>
<sequence length="401" mass="45980">MKLNLSLMKLIIKLLILLILIVMLFIIVMFLYSAKYWPDIYNFINANVTITHIPKISEIEKSTSFDETTEYYGTTNVYDATDISISIDVFDDDYFNFDDVENERKKRNSIFIETKDYSEVPEKKIIVDYYFNIDDENLEEINDSIDESKLTTTGMEDVEIITGRVLNAHGYLENMEDNVTETLDKILFPWVAAIYVKKDTSNQFDYYCDGALVSAGAILTAARCIQNGNMQAKPEELLVILGKTSLNSMNKYERFVKVKDVILHDNYTMDGFENDIAILVMEDPVVFSERIQPACLGIEDYKESITTGWAATGDLTLIHLNTDESVNCNDIGGNRTYCAVYDRDIKVCPSYGGLHVTRHEDTWHLHGIRHADPSDRGLCVDNVITFTDLTDYINWIKQYIE</sequence>
<dbReference type="GeneID" id="113395201"/>
<keyword evidence="1" id="KW-0472">Membrane</keyword>
<protein>
    <submittedName>
        <fullName evidence="4">Ovochymase-like isoform X3</fullName>
    </submittedName>
</protein>
<dbReference type="Proteomes" id="UP001652626">
    <property type="component" value="Chromosome 23"/>
</dbReference>
<name>A0ABM4ATZ2_VANTA</name>
<accession>A0ABM4ATZ2</accession>
<dbReference type="PANTHER" id="PTHR24260">
    <property type="match status" value="1"/>
</dbReference>
<evidence type="ECO:0000259" key="2">
    <source>
        <dbReference type="PROSITE" id="PS50240"/>
    </source>
</evidence>
<keyword evidence="1" id="KW-0812">Transmembrane</keyword>
<dbReference type="InterPro" id="IPR009003">
    <property type="entry name" value="Peptidase_S1_PA"/>
</dbReference>
<evidence type="ECO:0000313" key="3">
    <source>
        <dbReference type="Proteomes" id="UP001652626"/>
    </source>
</evidence>
<dbReference type="InterPro" id="IPR001254">
    <property type="entry name" value="Trypsin_dom"/>
</dbReference>
<reference evidence="4" key="1">
    <citation type="submission" date="2025-08" db="UniProtKB">
        <authorList>
            <consortium name="RefSeq"/>
        </authorList>
    </citation>
    <scope>IDENTIFICATION</scope>
    <source>
        <tissue evidence="4">Whole body</tissue>
    </source>
</reference>
<feature type="transmembrane region" description="Helical" evidence="1">
    <location>
        <begin position="12"/>
        <end position="32"/>
    </location>
</feature>